<dbReference type="GO" id="GO:0004385">
    <property type="term" value="F:GMP kinase activity"/>
    <property type="evidence" value="ECO:0007669"/>
    <property type="project" value="UniProtKB-UniRule"/>
</dbReference>
<keyword evidence="9" id="KW-0963">Cytoplasm</keyword>
<dbReference type="PROSITE" id="PS00856">
    <property type="entry name" value="GUANYLATE_KINASE_1"/>
    <property type="match status" value="1"/>
</dbReference>
<dbReference type="NCBIfam" id="TIGR03263">
    <property type="entry name" value="guanyl_kin"/>
    <property type="match status" value="1"/>
</dbReference>
<dbReference type="AlphaFoldDB" id="A0A1L8CN33"/>
<dbReference type="SUPFAM" id="SSF52540">
    <property type="entry name" value="P-loop containing nucleoside triphosphate hydrolases"/>
    <property type="match status" value="1"/>
</dbReference>
<dbReference type="Gene3D" id="3.40.50.300">
    <property type="entry name" value="P-loop containing nucleotide triphosphate hydrolases"/>
    <property type="match status" value="1"/>
</dbReference>
<proteinExistence type="inferred from homology"/>
<dbReference type="InterPro" id="IPR027417">
    <property type="entry name" value="P-loop_NTPase"/>
</dbReference>
<reference evidence="11 12" key="1">
    <citation type="journal article" date="2017" name="Arch. Microbiol.">
        <title>Mariprofundus micogutta sp. nov., a novel iron-oxidizing zetaproteobacterium isolated from a deep-sea hydrothermal field at the Bayonnaise knoll of the Izu-Ogasawara arc, and a description of Mariprofundales ord. nov. and Zetaproteobacteria classis nov.</title>
        <authorList>
            <person name="Makita H."/>
            <person name="Tanaka E."/>
            <person name="Mitsunobu S."/>
            <person name="Miyazaki M."/>
            <person name="Nunoura T."/>
            <person name="Uematsu K."/>
            <person name="Takaki Y."/>
            <person name="Nishi S."/>
            <person name="Shimamura S."/>
            <person name="Takai K."/>
        </authorList>
    </citation>
    <scope>NUCLEOTIDE SEQUENCE [LARGE SCALE GENOMIC DNA]</scope>
    <source>
        <strain evidence="11 12">ET2</strain>
    </source>
</reference>
<dbReference type="CDD" id="cd00071">
    <property type="entry name" value="GMPK"/>
    <property type="match status" value="1"/>
</dbReference>
<organism evidence="11 12">
    <name type="scientific">Mariprofundus micogutta</name>
    <dbReference type="NCBI Taxonomy" id="1921010"/>
    <lineage>
        <taxon>Bacteria</taxon>
        <taxon>Pseudomonadati</taxon>
        <taxon>Pseudomonadota</taxon>
        <taxon>Candidatius Mariprofundia</taxon>
        <taxon>Mariprofundales</taxon>
        <taxon>Mariprofundaceae</taxon>
        <taxon>Mariprofundus</taxon>
    </lineage>
</organism>
<dbReference type="InterPro" id="IPR008145">
    <property type="entry name" value="GK/Ca_channel_bsu"/>
</dbReference>
<evidence type="ECO:0000256" key="3">
    <source>
        <dbReference type="ARBA" id="ARBA00016296"/>
    </source>
</evidence>
<gene>
    <name evidence="9" type="primary">gmk</name>
    <name evidence="11" type="ORF">MMIC_P1291</name>
</gene>
<dbReference type="PANTHER" id="PTHR23117">
    <property type="entry name" value="GUANYLATE KINASE-RELATED"/>
    <property type="match status" value="1"/>
</dbReference>
<name>A0A1L8CN33_9PROT</name>
<comment type="similarity">
    <text evidence="1 9">Belongs to the guanylate kinase family.</text>
</comment>
<dbReference type="InterPro" id="IPR020590">
    <property type="entry name" value="Guanylate_kinase_CS"/>
</dbReference>
<evidence type="ECO:0000256" key="1">
    <source>
        <dbReference type="ARBA" id="ARBA00005790"/>
    </source>
</evidence>
<dbReference type="InterPro" id="IPR017665">
    <property type="entry name" value="Guanylate_kinase"/>
</dbReference>
<comment type="catalytic activity">
    <reaction evidence="9">
        <text>GMP + ATP = GDP + ADP</text>
        <dbReference type="Rhea" id="RHEA:20780"/>
        <dbReference type="ChEBI" id="CHEBI:30616"/>
        <dbReference type="ChEBI" id="CHEBI:58115"/>
        <dbReference type="ChEBI" id="CHEBI:58189"/>
        <dbReference type="ChEBI" id="CHEBI:456216"/>
        <dbReference type="EC" id="2.7.4.8"/>
    </reaction>
</comment>
<dbReference type="PROSITE" id="PS50052">
    <property type="entry name" value="GUANYLATE_KINASE_2"/>
    <property type="match status" value="1"/>
</dbReference>
<dbReference type="PANTHER" id="PTHR23117:SF13">
    <property type="entry name" value="GUANYLATE KINASE"/>
    <property type="match status" value="1"/>
</dbReference>
<accession>A0A1L8CN33</accession>
<dbReference type="Gene3D" id="3.30.63.10">
    <property type="entry name" value="Guanylate Kinase phosphate binding domain"/>
    <property type="match status" value="1"/>
</dbReference>
<evidence type="ECO:0000256" key="9">
    <source>
        <dbReference type="HAMAP-Rule" id="MF_00328"/>
    </source>
</evidence>
<sequence length="181" mass="19739">MSGRLFIVSGPSGAGKSSLCTALLEKCPDLKLSISCTTRGPRPGEVDGSEYHFLTSDVFESQRDQGDFLEWANVHGNMYGTRQSDIEAMLAEGSNVLLEIDWQGAAQVAEKIPSAVRVFILPPSLDELKKRLTSRAQDSAEVVAFRVAAAEAEIAHAGEAHFQVINDDFDEALARLLEIFR</sequence>
<dbReference type="OrthoDB" id="5292045at2"/>
<keyword evidence="12" id="KW-1185">Reference proteome</keyword>
<dbReference type="Pfam" id="PF00625">
    <property type="entry name" value="Guanylate_kin"/>
    <property type="match status" value="1"/>
</dbReference>
<dbReference type="RefSeq" id="WP_072659645.1">
    <property type="nucleotide sequence ID" value="NZ_BDFD01000009.1"/>
</dbReference>
<keyword evidence="6 9" id="KW-0418">Kinase</keyword>
<feature type="domain" description="Guanylate kinase-like" evidence="10">
    <location>
        <begin position="3"/>
        <end position="181"/>
    </location>
</feature>
<keyword evidence="5 9" id="KW-0547">Nucleotide-binding</keyword>
<evidence type="ECO:0000256" key="2">
    <source>
        <dbReference type="ARBA" id="ARBA00012961"/>
    </source>
</evidence>
<comment type="function">
    <text evidence="9">Essential for recycling GMP and indirectly, cGMP.</text>
</comment>
<evidence type="ECO:0000256" key="4">
    <source>
        <dbReference type="ARBA" id="ARBA00022679"/>
    </source>
</evidence>
<evidence type="ECO:0000313" key="11">
    <source>
        <dbReference type="EMBL" id="GAV20326.1"/>
    </source>
</evidence>
<dbReference type="GO" id="GO:0005829">
    <property type="term" value="C:cytosol"/>
    <property type="evidence" value="ECO:0007669"/>
    <property type="project" value="TreeGrafter"/>
</dbReference>
<dbReference type="EMBL" id="BDFD01000009">
    <property type="protein sequence ID" value="GAV20326.1"/>
    <property type="molecule type" value="Genomic_DNA"/>
</dbReference>
<dbReference type="STRING" id="1921010.MMIC_P1291"/>
<evidence type="ECO:0000256" key="6">
    <source>
        <dbReference type="ARBA" id="ARBA00022777"/>
    </source>
</evidence>
<evidence type="ECO:0000259" key="10">
    <source>
        <dbReference type="PROSITE" id="PS50052"/>
    </source>
</evidence>
<dbReference type="SMART" id="SM00072">
    <property type="entry name" value="GuKc"/>
    <property type="match status" value="1"/>
</dbReference>
<keyword evidence="7 9" id="KW-0067">ATP-binding</keyword>
<dbReference type="EC" id="2.7.4.8" evidence="2 9"/>
<comment type="caution">
    <text evidence="11">The sequence shown here is derived from an EMBL/GenBank/DDBJ whole genome shotgun (WGS) entry which is preliminary data.</text>
</comment>
<protein>
    <recommendedName>
        <fullName evidence="3 9">Guanylate kinase</fullName>
        <ecNumber evidence="2 9">2.7.4.8</ecNumber>
    </recommendedName>
    <alternativeName>
        <fullName evidence="8 9">GMP kinase</fullName>
    </alternativeName>
</protein>
<dbReference type="FunFam" id="3.30.63.10:FF:000002">
    <property type="entry name" value="Guanylate kinase 1"/>
    <property type="match status" value="1"/>
</dbReference>
<dbReference type="InterPro" id="IPR008144">
    <property type="entry name" value="Guanylate_kin-like_dom"/>
</dbReference>
<evidence type="ECO:0000256" key="7">
    <source>
        <dbReference type="ARBA" id="ARBA00022840"/>
    </source>
</evidence>
<evidence type="ECO:0000256" key="5">
    <source>
        <dbReference type="ARBA" id="ARBA00022741"/>
    </source>
</evidence>
<dbReference type="Proteomes" id="UP000231632">
    <property type="component" value="Unassembled WGS sequence"/>
</dbReference>
<keyword evidence="4 9" id="KW-0808">Transferase</keyword>
<feature type="binding site" evidence="9">
    <location>
        <begin position="10"/>
        <end position="17"/>
    </location>
    <ligand>
        <name>ATP</name>
        <dbReference type="ChEBI" id="CHEBI:30616"/>
    </ligand>
</feature>
<evidence type="ECO:0000313" key="12">
    <source>
        <dbReference type="Proteomes" id="UP000231632"/>
    </source>
</evidence>
<dbReference type="GO" id="GO:0005524">
    <property type="term" value="F:ATP binding"/>
    <property type="evidence" value="ECO:0007669"/>
    <property type="project" value="UniProtKB-UniRule"/>
</dbReference>
<dbReference type="HAMAP" id="MF_00328">
    <property type="entry name" value="Guanylate_kinase"/>
    <property type="match status" value="1"/>
</dbReference>
<evidence type="ECO:0000256" key="8">
    <source>
        <dbReference type="ARBA" id="ARBA00030128"/>
    </source>
</evidence>
<comment type="subcellular location">
    <subcellularLocation>
        <location evidence="9">Cytoplasm</location>
    </subcellularLocation>
</comment>